<dbReference type="EMBL" id="QGML01000304">
    <property type="protein sequence ID" value="TVY92508.1"/>
    <property type="molecule type" value="Genomic_DNA"/>
</dbReference>
<dbReference type="AlphaFoldDB" id="A0A559MHR8"/>
<evidence type="ECO:0000256" key="3">
    <source>
        <dbReference type="PROSITE-ProRule" id="PRU00339"/>
    </source>
</evidence>
<gene>
    <name evidence="4" type="primary">SPO22</name>
    <name evidence="4" type="ORF">LAWI1_G001427</name>
</gene>
<name>A0A559MHR8_9HELO</name>
<keyword evidence="3" id="KW-0802">TPR repeat</keyword>
<organism evidence="4 5">
    <name type="scientific">Lachnellula willkommii</name>
    <dbReference type="NCBI Taxonomy" id="215461"/>
    <lineage>
        <taxon>Eukaryota</taxon>
        <taxon>Fungi</taxon>
        <taxon>Dikarya</taxon>
        <taxon>Ascomycota</taxon>
        <taxon>Pezizomycotina</taxon>
        <taxon>Leotiomycetes</taxon>
        <taxon>Helotiales</taxon>
        <taxon>Lachnaceae</taxon>
        <taxon>Lachnellula</taxon>
    </lineage>
</organism>
<dbReference type="InterPro" id="IPR019734">
    <property type="entry name" value="TPR_rpt"/>
</dbReference>
<dbReference type="Pfam" id="PF08631">
    <property type="entry name" value="SPO22"/>
    <property type="match status" value="1"/>
</dbReference>
<evidence type="ECO:0000313" key="5">
    <source>
        <dbReference type="Proteomes" id="UP000315522"/>
    </source>
</evidence>
<reference evidence="4 5" key="1">
    <citation type="submission" date="2018-05" db="EMBL/GenBank/DDBJ databases">
        <title>Genome sequencing and assembly of the regulated plant pathogen Lachnellula willkommii and related sister species for the development of diagnostic species identification markers.</title>
        <authorList>
            <person name="Giroux E."/>
            <person name="Bilodeau G."/>
        </authorList>
    </citation>
    <scope>NUCLEOTIDE SEQUENCE [LARGE SCALE GENOMIC DNA]</scope>
    <source>
        <strain evidence="4 5">CBS 172.35</strain>
    </source>
</reference>
<dbReference type="PANTHER" id="PTHR40375:SF2">
    <property type="entry name" value="SPORULATION-SPECIFIC PROTEIN 22"/>
    <property type="match status" value="1"/>
</dbReference>
<keyword evidence="1" id="KW-0469">Meiosis</keyword>
<evidence type="ECO:0000256" key="2">
    <source>
        <dbReference type="ARBA" id="ARBA00031845"/>
    </source>
</evidence>
<evidence type="ECO:0000256" key="1">
    <source>
        <dbReference type="ARBA" id="ARBA00023254"/>
    </source>
</evidence>
<dbReference type="SUPFAM" id="SSF48452">
    <property type="entry name" value="TPR-like"/>
    <property type="match status" value="1"/>
</dbReference>
<proteinExistence type="predicted"/>
<comment type="caution">
    <text evidence="4">The sequence shown here is derived from an EMBL/GenBank/DDBJ whole genome shotgun (WGS) entry which is preliminary data.</text>
</comment>
<sequence length="962" mass="107749">MAPAQLVRADREKRIRGILGKLSTKAQYSWIGQWLISTQAFAADLEAQLPAVASSRTPGILLSEVEKHVSSFPTAPNSLAASKCEEIDSAGTTLWNLCTRLLRDHEPDSPKESPVILVTARVLAFLLLNYAYESGEGAAGNILRLMKVGIKAAKSTLERKDTHLSVKVLEKVAQYEKALQGPQPNLPLDDVEDRERLCAEYFVLRTALAWHQKQFDIAEHMYKNSRSSERVFNPHTAENLADVLYEMGKDLVESQQYSMAVKWLERAYEVLESQELDMLSMNASELRISIIQSSVKALLGLQDDDSLGKARNLVGLLENESGDKLIVLLLKLELLSAGTKETFDSNSYSDVLQRMTRIMSLSDTNFKLIMFHIRRLNEKSPSLACKALEDLMRLRILKMDKEDWVEKVLVTRLWMSVTQRDSPEALSSLKEFFTMIASNVNQPIGATATVAAHTAGLPLLLWKHIESNYAQAKYDIAGKWCELALHQIFEKSGELNIARLSRKLLLCALARKDISSAREIFGSMSAVAQNEPMTRFLMYKIALRSGDHELAADSLHIISSSSKEDPTLLYACCLDAREVGNKATMLAALQLVLEKYDYGAPKIIHLPSLLRITIGLTESLLEESKEVEVPVEADAIIEKLCKLFEGAVTSIRKTPSSGQGTDVLWSIPELNWYSKNSYNLALKHISTWPLRYSLRMLTCCVAFIDHYPQDINVQIAEDLSLRKMFCVFSAGTALVVLARGEDNREQSMQDYLNLRKHVSSFDDLLQDKLETLEEGPAQDLLQKLSVLLAFDFEAACQLKAWVDLPSVVGKAEICKNMQVYQLMADCVLNAKAPAQVLVSTLKNIINQAWCLESMDGTMLARYMRCLFQVTLSDNVEIAEQLLDQVQQHAHEAQDTDQPYPTEELDWIASKAFNHAVDLYCGGQDIACKNWASKALNIAHYCADNGALERLFQTKYAGLKFDA</sequence>
<dbReference type="GO" id="GO:0051321">
    <property type="term" value="P:meiotic cell cycle"/>
    <property type="evidence" value="ECO:0007669"/>
    <property type="project" value="UniProtKB-KW"/>
</dbReference>
<dbReference type="GO" id="GO:0090173">
    <property type="term" value="P:regulation of synaptonemal complex assembly"/>
    <property type="evidence" value="ECO:0007669"/>
    <property type="project" value="InterPro"/>
</dbReference>
<dbReference type="InterPro" id="IPR013940">
    <property type="entry name" value="Spo22/ZIP4/TEX11"/>
</dbReference>
<feature type="repeat" description="TPR" evidence="3">
    <location>
        <begin position="241"/>
        <end position="274"/>
    </location>
</feature>
<dbReference type="PANTHER" id="PTHR40375">
    <property type="entry name" value="SPORULATION-SPECIFIC PROTEIN 22"/>
    <property type="match status" value="1"/>
</dbReference>
<dbReference type="PROSITE" id="PS50005">
    <property type="entry name" value="TPR"/>
    <property type="match status" value="1"/>
</dbReference>
<accession>A0A559MHR8</accession>
<dbReference type="Proteomes" id="UP000315522">
    <property type="component" value="Unassembled WGS sequence"/>
</dbReference>
<keyword evidence="5" id="KW-1185">Reference proteome</keyword>
<dbReference type="InterPro" id="IPR011990">
    <property type="entry name" value="TPR-like_helical_dom_sf"/>
</dbReference>
<evidence type="ECO:0000313" key="4">
    <source>
        <dbReference type="EMBL" id="TVY92508.1"/>
    </source>
</evidence>
<dbReference type="InterPro" id="IPR039057">
    <property type="entry name" value="Spo22/ZIP4"/>
</dbReference>
<protein>
    <recommendedName>
        <fullName evidence="2">Protein ZIP4 homolog</fullName>
    </recommendedName>
</protein>